<evidence type="ECO:0008006" key="4">
    <source>
        <dbReference type="Google" id="ProtNLM"/>
    </source>
</evidence>
<reference evidence="2" key="1">
    <citation type="journal article" date="2021" name="PeerJ">
        <title>Extensive microbial diversity within the chicken gut microbiome revealed by metagenomics and culture.</title>
        <authorList>
            <person name="Gilroy R."/>
            <person name="Ravi A."/>
            <person name="Getino M."/>
            <person name="Pursley I."/>
            <person name="Horton D.L."/>
            <person name="Alikhan N.F."/>
            <person name="Baker D."/>
            <person name="Gharbi K."/>
            <person name="Hall N."/>
            <person name="Watson M."/>
            <person name="Adriaenssens E.M."/>
            <person name="Foster-Nyarko E."/>
            <person name="Jarju S."/>
            <person name="Secka A."/>
            <person name="Antonio M."/>
            <person name="Oren A."/>
            <person name="Chaudhuri R.R."/>
            <person name="La Ragione R."/>
            <person name="Hildebrand F."/>
            <person name="Pallen M.J."/>
        </authorList>
    </citation>
    <scope>NUCLEOTIDE SEQUENCE</scope>
    <source>
        <strain evidence="2">578</strain>
    </source>
</reference>
<evidence type="ECO:0000313" key="3">
    <source>
        <dbReference type="Proteomes" id="UP000715651"/>
    </source>
</evidence>
<evidence type="ECO:0000256" key="1">
    <source>
        <dbReference type="SAM" id="SignalP"/>
    </source>
</evidence>
<dbReference type="PROSITE" id="PS51257">
    <property type="entry name" value="PROKAR_LIPOPROTEIN"/>
    <property type="match status" value="1"/>
</dbReference>
<accession>A0A921FUK6</accession>
<feature type="chain" id="PRO_5037664958" description="Lipoprotein" evidence="1">
    <location>
        <begin position="26"/>
        <end position="161"/>
    </location>
</feature>
<comment type="caution">
    <text evidence="2">The sequence shown here is derived from an EMBL/GenBank/DDBJ whole genome shotgun (WGS) entry which is preliminary data.</text>
</comment>
<keyword evidence="1" id="KW-0732">Signal</keyword>
<organism evidence="2 3">
    <name type="scientific">Aeriscardovia aeriphila</name>
    <dbReference type="NCBI Taxonomy" id="218139"/>
    <lineage>
        <taxon>Bacteria</taxon>
        <taxon>Bacillati</taxon>
        <taxon>Actinomycetota</taxon>
        <taxon>Actinomycetes</taxon>
        <taxon>Bifidobacteriales</taxon>
        <taxon>Bifidobacteriaceae</taxon>
        <taxon>Aeriscardovia</taxon>
    </lineage>
</organism>
<dbReference type="EMBL" id="DYWK01000003">
    <property type="protein sequence ID" value="HJF17864.1"/>
    <property type="molecule type" value="Genomic_DNA"/>
</dbReference>
<reference evidence="2" key="2">
    <citation type="submission" date="2021-09" db="EMBL/GenBank/DDBJ databases">
        <authorList>
            <person name="Gilroy R."/>
        </authorList>
    </citation>
    <scope>NUCLEOTIDE SEQUENCE</scope>
    <source>
        <strain evidence="2">578</strain>
    </source>
</reference>
<dbReference type="Proteomes" id="UP000715651">
    <property type="component" value="Unassembled WGS sequence"/>
</dbReference>
<name>A0A921FUK6_9BIFI</name>
<sequence>MKSKFLAGALLPPLLLGTLAGCSSASSEQAAQKNDVKTLSALVKKATSRHIDGEQLLQHMMVVPDSLPSEVKGAADDGSTTLEKGNYKIRIFCAGEGTITYHLASSESQISGSVECKPQLATQTLSISVGDDLTSTPLLKHISIGSDKKINAVGGWAVYHS</sequence>
<dbReference type="AlphaFoldDB" id="A0A921FUK6"/>
<protein>
    <recommendedName>
        <fullName evidence="4">Lipoprotein</fullName>
    </recommendedName>
</protein>
<gene>
    <name evidence="2" type="ORF">K8U78_01650</name>
</gene>
<evidence type="ECO:0000313" key="2">
    <source>
        <dbReference type="EMBL" id="HJF17864.1"/>
    </source>
</evidence>
<feature type="signal peptide" evidence="1">
    <location>
        <begin position="1"/>
        <end position="25"/>
    </location>
</feature>
<proteinExistence type="predicted"/>